<organism evidence="2 3">
    <name type="scientific">Lasius niger</name>
    <name type="common">Black garden ant</name>
    <dbReference type="NCBI Taxonomy" id="67767"/>
    <lineage>
        <taxon>Eukaryota</taxon>
        <taxon>Metazoa</taxon>
        <taxon>Ecdysozoa</taxon>
        <taxon>Arthropoda</taxon>
        <taxon>Hexapoda</taxon>
        <taxon>Insecta</taxon>
        <taxon>Pterygota</taxon>
        <taxon>Neoptera</taxon>
        <taxon>Endopterygota</taxon>
        <taxon>Hymenoptera</taxon>
        <taxon>Apocrita</taxon>
        <taxon>Aculeata</taxon>
        <taxon>Formicoidea</taxon>
        <taxon>Formicidae</taxon>
        <taxon>Formicinae</taxon>
        <taxon>Lasius</taxon>
        <taxon>Lasius</taxon>
    </lineage>
</organism>
<feature type="compositionally biased region" description="Basic residues" evidence="1">
    <location>
        <begin position="39"/>
        <end position="50"/>
    </location>
</feature>
<feature type="compositionally biased region" description="Polar residues" evidence="1">
    <location>
        <begin position="52"/>
        <end position="63"/>
    </location>
</feature>
<protein>
    <submittedName>
        <fullName evidence="2">Hepatic leukemia factor-like protein</fullName>
    </submittedName>
</protein>
<feature type="compositionally biased region" description="Low complexity" evidence="1">
    <location>
        <begin position="79"/>
        <end position="97"/>
    </location>
</feature>
<feature type="region of interest" description="Disordered" evidence="1">
    <location>
        <begin position="37"/>
        <end position="63"/>
    </location>
</feature>
<dbReference type="OrthoDB" id="7550402at2759"/>
<dbReference type="PaxDb" id="67767-A0A0J7L7I6"/>
<gene>
    <name evidence="2" type="ORF">RF55_906</name>
</gene>
<dbReference type="Proteomes" id="UP000036403">
    <property type="component" value="Unassembled WGS sequence"/>
</dbReference>
<feature type="region of interest" description="Disordered" evidence="1">
    <location>
        <begin position="75"/>
        <end position="97"/>
    </location>
</feature>
<dbReference type="AlphaFoldDB" id="A0A0J7L7I6"/>
<comment type="caution">
    <text evidence="2">The sequence shown here is derived from an EMBL/GenBank/DDBJ whole genome shotgun (WGS) entry which is preliminary data.</text>
</comment>
<evidence type="ECO:0000313" key="2">
    <source>
        <dbReference type="EMBL" id="KMR01734.1"/>
    </source>
</evidence>
<evidence type="ECO:0000313" key="3">
    <source>
        <dbReference type="Proteomes" id="UP000036403"/>
    </source>
</evidence>
<name>A0A0J7L7I6_LASNI</name>
<evidence type="ECO:0000256" key="1">
    <source>
        <dbReference type="SAM" id="MobiDB-lite"/>
    </source>
</evidence>
<reference evidence="2 3" key="1">
    <citation type="submission" date="2015-04" db="EMBL/GenBank/DDBJ databases">
        <title>Lasius niger genome sequencing.</title>
        <authorList>
            <person name="Konorov E.A."/>
            <person name="Nikitin M.A."/>
            <person name="Kirill M.V."/>
            <person name="Chang P."/>
        </authorList>
    </citation>
    <scope>NUCLEOTIDE SEQUENCE [LARGE SCALE GENOMIC DNA]</scope>
    <source>
        <tissue evidence="2">Whole</tissue>
    </source>
</reference>
<accession>A0A0J7L7I6</accession>
<proteinExistence type="predicted"/>
<keyword evidence="3" id="KW-1185">Reference proteome</keyword>
<sequence>MDSCDWTRMEYEESEEMAGADAAASWQQCYTWCPSYSHPHPHHHHPHHPRQYQGSQYQQLPGSASAAVNASTIHYSSSQQHHLQLQTAQPPPLDQQQQLHPIRGQAGLRRVISYNGPGIQIALARQYLI</sequence>
<dbReference type="EMBL" id="LBMM01000284">
    <property type="protein sequence ID" value="KMR01734.1"/>
    <property type="molecule type" value="Genomic_DNA"/>
</dbReference>